<dbReference type="AlphaFoldDB" id="G4YP63"/>
<feature type="domain" description="BRCT" evidence="12">
    <location>
        <begin position="508"/>
        <end position="615"/>
    </location>
</feature>
<evidence type="ECO:0000259" key="11">
    <source>
        <dbReference type="PROSITE" id="PS50089"/>
    </source>
</evidence>
<dbReference type="GO" id="GO:0005634">
    <property type="term" value="C:nucleus"/>
    <property type="evidence" value="ECO:0007669"/>
    <property type="project" value="UniProtKB-SubCell"/>
</dbReference>
<feature type="compositionally biased region" description="Polar residues" evidence="10">
    <location>
        <begin position="406"/>
        <end position="415"/>
    </location>
</feature>
<keyword evidence="5 9" id="KW-0863">Zinc-finger</keyword>
<evidence type="ECO:0000256" key="10">
    <source>
        <dbReference type="SAM" id="MobiDB-lite"/>
    </source>
</evidence>
<gene>
    <name evidence="13" type="ORF">PHYSODRAFT_553158</name>
</gene>
<dbReference type="PROSITE" id="PS50172">
    <property type="entry name" value="BRCT"/>
    <property type="match status" value="2"/>
</dbReference>
<evidence type="ECO:0000256" key="2">
    <source>
        <dbReference type="ARBA" id="ARBA00022723"/>
    </source>
</evidence>
<evidence type="ECO:0000313" key="13">
    <source>
        <dbReference type="EMBL" id="EGZ26772.1"/>
    </source>
</evidence>
<dbReference type="InterPro" id="IPR013083">
    <property type="entry name" value="Znf_RING/FYVE/PHD"/>
</dbReference>
<feature type="region of interest" description="Disordered" evidence="10">
    <location>
        <begin position="113"/>
        <end position="146"/>
    </location>
</feature>
<dbReference type="KEGG" id="psoj:PHYSODRAFT_553158"/>
<keyword evidence="7" id="KW-0234">DNA repair</keyword>
<feature type="compositionally biased region" description="Pro residues" evidence="10">
    <location>
        <begin position="391"/>
        <end position="405"/>
    </location>
</feature>
<dbReference type="InterPro" id="IPR017907">
    <property type="entry name" value="Znf_RING_CS"/>
</dbReference>
<dbReference type="RefSeq" id="XP_009514047.1">
    <property type="nucleotide sequence ID" value="XM_009515752.1"/>
</dbReference>
<evidence type="ECO:0000313" key="14">
    <source>
        <dbReference type="Proteomes" id="UP000002640"/>
    </source>
</evidence>
<dbReference type="STRING" id="1094619.G4YP63"/>
<dbReference type="Gene3D" id="3.30.40.10">
    <property type="entry name" value="Zinc/RING finger domain, C3HC4 (zinc finger)"/>
    <property type="match status" value="1"/>
</dbReference>
<dbReference type="Gene3D" id="3.40.50.10190">
    <property type="entry name" value="BRCT domain"/>
    <property type="match status" value="2"/>
</dbReference>
<evidence type="ECO:0008006" key="15">
    <source>
        <dbReference type="Google" id="ProtNLM"/>
    </source>
</evidence>
<dbReference type="InterPro" id="IPR036420">
    <property type="entry name" value="BRCT_dom_sf"/>
</dbReference>
<feature type="region of interest" description="Disordered" evidence="10">
    <location>
        <begin position="312"/>
        <end position="503"/>
    </location>
</feature>
<dbReference type="Pfam" id="PF00533">
    <property type="entry name" value="BRCT"/>
    <property type="match status" value="2"/>
</dbReference>
<dbReference type="EMBL" id="JH159151">
    <property type="protein sequence ID" value="EGZ26772.1"/>
    <property type="molecule type" value="Genomic_DNA"/>
</dbReference>
<dbReference type="GO" id="GO:0008270">
    <property type="term" value="F:zinc ion binding"/>
    <property type="evidence" value="ECO:0007669"/>
    <property type="project" value="UniProtKB-KW"/>
</dbReference>
<evidence type="ECO:0000256" key="7">
    <source>
        <dbReference type="ARBA" id="ARBA00023204"/>
    </source>
</evidence>
<keyword evidence="8" id="KW-0539">Nucleus</keyword>
<dbReference type="InterPro" id="IPR001841">
    <property type="entry name" value="Znf_RING"/>
</dbReference>
<evidence type="ECO:0000256" key="1">
    <source>
        <dbReference type="ARBA" id="ARBA00004123"/>
    </source>
</evidence>
<keyword evidence="14" id="KW-1185">Reference proteome</keyword>
<feature type="region of interest" description="Disordered" evidence="10">
    <location>
        <begin position="164"/>
        <end position="212"/>
    </location>
</feature>
<dbReference type="SMR" id="G4YP63"/>
<dbReference type="GO" id="GO:0000724">
    <property type="term" value="P:double-strand break repair via homologous recombination"/>
    <property type="evidence" value="ECO:0007669"/>
    <property type="project" value="TreeGrafter"/>
</dbReference>
<evidence type="ECO:0000259" key="12">
    <source>
        <dbReference type="PROSITE" id="PS50172"/>
    </source>
</evidence>
<evidence type="ECO:0000256" key="5">
    <source>
        <dbReference type="ARBA" id="ARBA00022771"/>
    </source>
</evidence>
<name>G4YP63_PHYSP</name>
<dbReference type="GeneID" id="20662876"/>
<keyword evidence="4" id="KW-0227">DNA damage</keyword>
<dbReference type="InterPro" id="IPR031099">
    <property type="entry name" value="BRCA1-associated"/>
</dbReference>
<keyword evidence="3" id="KW-0677">Repeat</keyword>
<feature type="compositionally biased region" description="Polar residues" evidence="10">
    <location>
        <begin position="443"/>
        <end position="460"/>
    </location>
</feature>
<comment type="subcellular location">
    <subcellularLocation>
        <location evidence="1">Nucleus</location>
    </subcellularLocation>
</comment>
<evidence type="ECO:0000256" key="4">
    <source>
        <dbReference type="ARBA" id="ARBA00022763"/>
    </source>
</evidence>
<keyword evidence="2" id="KW-0479">Metal-binding</keyword>
<organism evidence="13 14">
    <name type="scientific">Phytophthora sojae (strain P6497)</name>
    <name type="common">Soybean stem and root rot agent</name>
    <name type="synonym">Phytophthora megasperma f. sp. glycines</name>
    <dbReference type="NCBI Taxonomy" id="1094619"/>
    <lineage>
        <taxon>Eukaryota</taxon>
        <taxon>Sar</taxon>
        <taxon>Stramenopiles</taxon>
        <taxon>Oomycota</taxon>
        <taxon>Peronosporomycetes</taxon>
        <taxon>Peronosporales</taxon>
        <taxon>Peronosporaceae</taxon>
        <taxon>Phytophthora</taxon>
    </lineage>
</organism>
<protein>
    <recommendedName>
        <fullName evidence="15">RING-type E3 ubiquitin transferase BRCA1</fullName>
    </recommendedName>
</protein>
<dbReference type="GO" id="GO:0045944">
    <property type="term" value="P:positive regulation of transcription by RNA polymerase II"/>
    <property type="evidence" value="ECO:0007669"/>
    <property type="project" value="TreeGrafter"/>
</dbReference>
<dbReference type="Proteomes" id="UP000002640">
    <property type="component" value="Unassembled WGS sequence"/>
</dbReference>
<feature type="compositionally biased region" description="Polar residues" evidence="10">
    <location>
        <begin position="357"/>
        <end position="371"/>
    </location>
</feature>
<feature type="domain" description="BRCT" evidence="12">
    <location>
        <begin position="639"/>
        <end position="742"/>
    </location>
</feature>
<evidence type="ECO:0000256" key="3">
    <source>
        <dbReference type="ARBA" id="ARBA00022737"/>
    </source>
</evidence>
<accession>G4YP63</accession>
<dbReference type="SUPFAM" id="SSF57850">
    <property type="entry name" value="RING/U-box"/>
    <property type="match status" value="1"/>
</dbReference>
<feature type="compositionally biased region" description="Low complexity" evidence="10">
    <location>
        <begin position="490"/>
        <end position="503"/>
    </location>
</feature>
<dbReference type="PANTHER" id="PTHR13763:SF0">
    <property type="entry name" value="BREAST CANCER TYPE 1 SUSCEPTIBILITY PROTEIN"/>
    <property type="match status" value="1"/>
</dbReference>
<reference evidence="13 14" key="1">
    <citation type="journal article" date="2006" name="Science">
        <title>Phytophthora genome sequences uncover evolutionary origins and mechanisms of pathogenesis.</title>
        <authorList>
            <person name="Tyler B.M."/>
            <person name="Tripathy S."/>
            <person name="Zhang X."/>
            <person name="Dehal P."/>
            <person name="Jiang R.H."/>
            <person name="Aerts A."/>
            <person name="Arredondo F.D."/>
            <person name="Baxter L."/>
            <person name="Bensasson D."/>
            <person name="Beynon J.L."/>
            <person name="Chapman J."/>
            <person name="Damasceno C.M."/>
            <person name="Dorrance A.E."/>
            <person name="Dou D."/>
            <person name="Dickerman A.W."/>
            <person name="Dubchak I.L."/>
            <person name="Garbelotto M."/>
            <person name="Gijzen M."/>
            <person name="Gordon S.G."/>
            <person name="Govers F."/>
            <person name="Grunwald N.J."/>
            <person name="Huang W."/>
            <person name="Ivors K.L."/>
            <person name="Jones R.W."/>
            <person name="Kamoun S."/>
            <person name="Krampis K."/>
            <person name="Lamour K.H."/>
            <person name="Lee M.K."/>
            <person name="McDonald W.H."/>
            <person name="Medina M."/>
            <person name="Meijer H.J."/>
            <person name="Nordberg E.K."/>
            <person name="Maclean D.J."/>
            <person name="Ospina-Giraldo M.D."/>
            <person name="Morris P.F."/>
            <person name="Phuntumart V."/>
            <person name="Putnam N.H."/>
            <person name="Rash S."/>
            <person name="Rose J.K."/>
            <person name="Sakihama Y."/>
            <person name="Salamov A.A."/>
            <person name="Savidor A."/>
            <person name="Scheuring C.F."/>
            <person name="Smith B.M."/>
            <person name="Sobral B.W."/>
            <person name="Terry A."/>
            <person name="Torto-Alalibo T.A."/>
            <person name="Win J."/>
            <person name="Xu Z."/>
            <person name="Zhang H."/>
            <person name="Grigoriev I.V."/>
            <person name="Rokhsar D.S."/>
            <person name="Boore J.L."/>
        </authorList>
    </citation>
    <scope>NUCLEOTIDE SEQUENCE [LARGE SCALE GENOMIC DNA]</scope>
    <source>
        <strain evidence="13 14">P6497</strain>
    </source>
</reference>
<proteinExistence type="predicted"/>
<keyword evidence="6" id="KW-0862">Zinc</keyword>
<dbReference type="SUPFAM" id="SSF52113">
    <property type="entry name" value="BRCT domain"/>
    <property type="match status" value="1"/>
</dbReference>
<dbReference type="PANTHER" id="PTHR13763">
    <property type="entry name" value="BREAST CANCER TYPE 1 SUSCEPTIBILITY PROTEIN BRCA1"/>
    <property type="match status" value="1"/>
</dbReference>
<evidence type="ECO:0000256" key="6">
    <source>
        <dbReference type="ARBA" id="ARBA00022833"/>
    </source>
</evidence>
<dbReference type="InterPro" id="IPR001357">
    <property type="entry name" value="BRCT_dom"/>
</dbReference>
<evidence type="ECO:0000256" key="8">
    <source>
        <dbReference type="ARBA" id="ARBA00023242"/>
    </source>
</evidence>
<dbReference type="PROSITE" id="PS50089">
    <property type="entry name" value="ZF_RING_2"/>
    <property type="match status" value="1"/>
</dbReference>
<evidence type="ECO:0000256" key="9">
    <source>
        <dbReference type="PROSITE-ProRule" id="PRU00175"/>
    </source>
</evidence>
<dbReference type="InParanoid" id="G4YP63"/>
<sequence>MSLLSSSRAEAIRLIREQLRCTLWCDPQCLDCKHNFCHSCILLHLKQNNSHCPSCRLPTRPSEVTRNQFLESILAAWKGVEQELESLNGDKSLHATNITVQDADRAFHRAANGAGATATAIQASEDTQQQEERQNTRGRVANHKWNIDTQEIRQELKLEQPYLPQSYGGQAGSTAHWKKTSSSDLPDDYGGSASAKEKVEDEESGFMSPRPNSLMATQEVESYLDRITKQREALSQWERDHQGNGDGRSLLELERSLHSSAGFDALLKERRRDSQHQDDDGDMLTQMTQMTQMPPATSPLESPDLLATFRRRHSDHHDDRRPGVKAKRQMLLSPLPLHPQRRLSSPSRKRLRMPSLQSKITTDGHNNSSAIDLSRTDSDDEESEYEMKPAAPLPPTPEPKNPPPSQQCERLSSLFSRKKDRSSDDFRSAITAFQSEDKRVSESPKSQAAKQLVRSSSNVKTEAVAAAASKTRDVTRPCSAGSATKPPVHSSNGSAMASGSSDSGSGFVFVSSDLTREEVKRVLEATQRLGGKFGHDFDLKRDPVSGHFCTSVTHLITKAVPPIGAPSGAEPVELRCKRTAKYMRALAEGSFIMDFSWITGSLSAGRWLTEEPFEMIGDIYSDAIGKPHEGRIRRVQTGRRNSIFSMFCFVLLVSEKEFDFQFASVKALVNNFGGTVVHGENFAKLTMKQRTRRTPVGVVSKTTSPWDAKAKWQQFQIPIVRITWIFDSVSHLEVLPFDDYYPY</sequence>
<dbReference type="GO" id="GO:0004842">
    <property type="term" value="F:ubiquitin-protein transferase activity"/>
    <property type="evidence" value="ECO:0007669"/>
    <property type="project" value="TreeGrafter"/>
</dbReference>
<dbReference type="OMA" id="TEEPFEM"/>
<dbReference type="PROSITE" id="PS00518">
    <property type="entry name" value="ZF_RING_1"/>
    <property type="match status" value="1"/>
</dbReference>
<feature type="domain" description="RING-type" evidence="11">
    <location>
        <begin position="30"/>
        <end position="56"/>
    </location>
</feature>